<dbReference type="Proteomes" id="UP001732700">
    <property type="component" value="Chromosome 2D"/>
</dbReference>
<keyword evidence="2" id="KW-1185">Reference proteome</keyword>
<dbReference type="EnsemblPlants" id="AVESA.00010b.r2.2DG0337200.1">
    <property type="protein sequence ID" value="AVESA.00010b.r2.2DG0337200.1.CDS.1"/>
    <property type="gene ID" value="AVESA.00010b.r2.2DG0337200"/>
</dbReference>
<reference evidence="1" key="2">
    <citation type="submission" date="2025-09" db="UniProtKB">
        <authorList>
            <consortium name="EnsemblPlants"/>
        </authorList>
    </citation>
    <scope>IDENTIFICATION</scope>
</reference>
<evidence type="ECO:0000313" key="2">
    <source>
        <dbReference type="Proteomes" id="UP001732700"/>
    </source>
</evidence>
<accession>A0ACD5UXH1</accession>
<evidence type="ECO:0000313" key="1">
    <source>
        <dbReference type="EnsemblPlants" id="AVESA.00010b.r2.2DG0337200.1.CDS.1"/>
    </source>
</evidence>
<reference evidence="1" key="1">
    <citation type="submission" date="2021-05" db="EMBL/GenBank/DDBJ databases">
        <authorList>
            <person name="Scholz U."/>
            <person name="Mascher M."/>
            <person name="Fiebig A."/>
        </authorList>
    </citation>
    <scope>NUCLEOTIDE SEQUENCE [LARGE SCALE GENOMIC DNA]</scope>
</reference>
<sequence>MAPPTTTLHDVPDKLLRLILQFLIASPLCLVRAAATCKRWRRLVANRRFRAPSQLSGFRRPHPVAGSYCNDRRRGGLVFLPSSSTPVDGRHFALDFLPGGSGSWEVVDSRCSVFLLSKRQKSGWRRRCFPDLLICEPLKRRYSLIPPMEEMKRHHCLGVFLDGCEDSKADWGHTGARIPKFKVICVLYRGYDGVQDDEEWVIQRSLGLMEATRGLAGFKEEYFRGGGALRFVTAGMRSVVLAPAAAETWSFSIDLDTMKVARCMHRTNDHASLVAYPCELAWPPDLRACKMRCTRNGRGSCAHICICHSH</sequence>
<proteinExistence type="predicted"/>
<protein>
    <submittedName>
        <fullName evidence="1">Uncharacterized protein</fullName>
    </submittedName>
</protein>
<name>A0ACD5UXH1_AVESA</name>
<organism evidence="1 2">
    <name type="scientific">Avena sativa</name>
    <name type="common">Oat</name>
    <dbReference type="NCBI Taxonomy" id="4498"/>
    <lineage>
        <taxon>Eukaryota</taxon>
        <taxon>Viridiplantae</taxon>
        <taxon>Streptophyta</taxon>
        <taxon>Embryophyta</taxon>
        <taxon>Tracheophyta</taxon>
        <taxon>Spermatophyta</taxon>
        <taxon>Magnoliopsida</taxon>
        <taxon>Liliopsida</taxon>
        <taxon>Poales</taxon>
        <taxon>Poaceae</taxon>
        <taxon>BOP clade</taxon>
        <taxon>Pooideae</taxon>
        <taxon>Poodae</taxon>
        <taxon>Poeae</taxon>
        <taxon>Poeae Chloroplast Group 1 (Aveneae type)</taxon>
        <taxon>Aveninae</taxon>
        <taxon>Avena</taxon>
    </lineage>
</organism>